<proteinExistence type="predicted"/>
<dbReference type="Pfam" id="PF04967">
    <property type="entry name" value="HTH_10"/>
    <property type="match status" value="1"/>
</dbReference>
<keyword evidence="5" id="KW-1185">Reference proteome</keyword>
<dbReference type="PANTHER" id="PTHR34236:SF1">
    <property type="entry name" value="DIMETHYL SULFOXIDE REDUCTASE TRANSCRIPTIONAL ACTIVATOR"/>
    <property type="match status" value="1"/>
</dbReference>
<organism evidence="4 5">
    <name type="scientific">Haloglomus irregulare</name>
    <dbReference type="NCBI Taxonomy" id="2234134"/>
    <lineage>
        <taxon>Archaea</taxon>
        <taxon>Methanobacteriati</taxon>
        <taxon>Methanobacteriota</taxon>
        <taxon>Stenosarchaea group</taxon>
        <taxon>Halobacteria</taxon>
        <taxon>Halobacteriales</taxon>
        <taxon>Natronomonadaceae</taxon>
        <taxon>Haloglomus</taxon>
    </lineage>
</organism>
<feature type="domain" description="HTH bat-type" evidence="3">
    <location>
        <begin position="179"/>
        <end position="229"/>
    </location>
</feature>
<keyword evidence="1" id="KW-0805">Transcription regulation</keyword>
<dbReference type="InterPro" id="IPR007050">
    <property type="entry name" value="HTH_bacterioopsin"/>
</dbReference>
<protein>
    <recommendedName>
        <fullName evidence="3">HTH bat-type domain-containing protein</fullName>
    </recommendedName>
</protein>
<keyword evidence="2" id="KW-0804">Transcription</keyword>
<evidence type="ECO:0000256" key="1">
    <source>
        <dbReference type="ARBA" id="ARBA00023015"/>
    </source>
</evidence>
<evidence type="ECO:0000313" key="4">
    <source>
        <dbReference type="EMBL" id="TSD14087.1"/>
    </source>
</evidence>
<name>A0A554N9K4_9EURY</name>
<comment type="caution">
    <text evidence="4">The sequence shown here is derived from an EMBL/GenBank/DDBJ whole genome shotgun (WGS) entry which is preliminary data.</text>
</comment>
<dbReference type="Proteomes" id="UP000319894">
    <property type="component" value="Unassembled WGS sequence"/>
</dbReference>
<evidence type="ECO:0000256" key="2">
    <source>
        <dbReference type="ARBA" id="ARBA00023163"/>
    </source>
</evidence>
<dbReference type="OrthoDB" id="27447at2157"/>
<dbReference type="PANTHER" id="PTHR34236">
    <property type="entry name" value="DIMETHYL SULFOXIDE REDUCTASE TRANSCRIPTIONAL ACTIVATOR"/>
    <property type="match status" value="1"/>
</dbReference>
<dbReference type="InterPro" id="IPR036388">
    <property type="entry name" value="WH-like_DNA-bd_sf"/>
</dbReference>
<dbReference type="RefSeq" id="WP_144262141.1">
    <property type="nucleotide sequence ID" value="NZ_QMDX01000005.1"/>
</dbReference>
<gene>
    <name evidence="4" type="ORF">DP107_10655</name>
</gene>
<dbReference type="EMBL" id="QMDX01000005">
    <property type="protein sequence ID" value="TSD14087.1"/>
    <property type="molecule type" value="Genomic_DNA"/>
</dbReference>
<accession>A0A554N9K4</accession>
<evidence type="ECO:0000313" key="5">
    <source>
        <dbReference type="Proteomes" id="UP000319894"/>
    </source>
</evidence>
<sequence>MSSPASSDPLANSNAVHARVVVRPVRDCPVTRLAGEFGIRELVTPGEPDRAPQVVVESVPEERLVSLGAHPIVRAGDGTVCRLPSLARTDGEATACGHGSCLAHGFGFLPIDPYHMRWEGDVLRCSFAALDTREIERVIGAFGHADYVVELEQLIRAGDGSPDGISAASETVLLDIDELTDRQREVARAAVERGYFDTDGPSAADIAEELGIAKATLSEHLRVVQSELVRQAFDPPE</sequence>
<dbReference type="AlphaFoldDB" id="A0A554N9K4"/>
<dbReference type="Gene3D" id="1.10.10.10">
    <property type="entry name" value="Winged helix-like DNA-binding domain superfamily/Winged helix DNA-binding domain"/>
    <property type="match status" value="1"/>
</dbReference>
<dbReference type="InParanoid" id="A0A554N9K4"/>
<reference evidence="4 5" key="1">
    <citation type="submission" date="2018-06" db="EMBL/GenBank/DDBJ databases">
        <title>Natronomonas sp. F16-60 a new haloarchaeon isolated from a solar saltern of Isla Cristina, Huelva, Spain.</title>
        <authorList>
            <person name="Duran-Viseras A."/>
            <person name="Sanchez-Porro C."/>
            <person name="Ventosa A."/>
        </authorList>
    </citation>
    <scope>NUCLEOTIDE SEQUENCE [LARGE SCALE GENOMIC DNA]</scope>
    <source>
        <strain evidence="4 5">F16-60</strain>
    </source>
</reference>
<evidence type="ECO:0000259" key="3">
    <source>
        <dbReference type="Pfam" id="PF04967"/>
    </source>
</evidence>